<evidence type="ECO:0000256" key="2">
    <source>
        <dbReference type="ARBA" id="ARBA00010139"/>
    </source>
</evidence>
<organism evidence="8 9">
    <name type="scientific">Friedmanniomyces endolithicus</name>
    <dbReference type="NCBI Taxonomy" id="329885"/>
    <lineage>
        <taxon>Eukaryota</taxon>
        <taxon>Fungi</taxon>
        <taxon>Dikarya</taxon>
        <taxon>Ascomycota</taxon>
        <taxon>Pezizomycotina</taxon>
        <taxon>Dothideomycetes</taxon>
        <taxon>Dothideomycetidae</taxon>
        <taxon>Mycosphaerellales</taxon>
        <taxon>Teratosphaeriaceae</taxon>
        <taxon>Friedmanniomyces</taxon>
    </lineage>
</organism>
<keyword evidence="4" id="KW-0274">FAD</keyword>
<dbReference type="GO" id="GO:0016491">
    <property type="term" value="F:oxidoreductase activity"/>
    <property type="evidence" value="ECO:0007669"/>
    <property type="project" value="UniProtKB-KW"/>
</dbReference>
<reference evidence="8 9" key="1">
    <citation type="submission" date="2017-03" db="EMBL/GenBank/DDBJ databases">
        <title>Genomes of endolithic fungi from Antarctica.</title>
        <authorList>
            <person name="Coleine C."/>
            <person name="Masonjones S."/>
            <person name="Stajich J.E."/>
        </authorList>
    </citation>
    <scope>NUCLEOTIDE SEQUENCE [LARGE SCALE GENOMIC DNA]</scope>
    <source>
        <strain evidence="8 9">CCFEE 5311</strain>
    </source>
</reference>
<keyword evidence="5" id="KW-0521">NADP</keyword>
<gene>
    <name evidence="8" type="ORF">B0A54_06377</name>
</gene>
<dbReference type="InterPro" id="IPR036188">
    <property type="entry name" value="FAD/NAD-bd_sf"/>
</dbReference>
<sequence length="599" mass="66057">MGEKTIDSVGVNVPAQDLNGPQVAATFNYMDRYNEERDLRLGTGVRQYIDPSKSEKYKHFLDDPWVEKGTPINRPVKADGHVKALVVEDGGGFGGLLSAVRMIQNGFSVDDILIVEPGGGFGGTWYCIASKYGLHARAQFQSVVRTAHWEESTKEWKVVIVEKAKGEPEVGISVRVDYVVFASGLLSNAKLPQVEGFDVFEAHSFHTARWDYAYTGGYPEQPDLAKLKDKRVAYIGTGATAIQSVPQLAKWSKELYIFQRTPSAVDRRDNRDTDPIGRAKWRRVKAGKESEAGTSMPSRAMRPKNDEWTRMWSYSALVGSPRAVTMERIQEYVGELHKIDYPRSERVRKRCEEVVKDQANARALQAWYPGWCKRPCFHDEYLPSFNKSNVTLVDTKGKGVGKLTASGPEFDGKVYDVDVIIWGTGFVSPFGGSPAGRAGVQVYGRDGISLEARNNAGDLSTLHGAISPDFPNIFWLGPLQTGVSPNFVFTLDIMSSHVTRLIRESEKKVGGKAIIEPTARAVEDWGMEIAMGALGLAGMDGCTPGYLNMEGMVDQIPPEMRMAAARKGIWWGGVEGFCDALERWWAKGGLEGLKVAAAA</sequence>
<feature type="region of interest" description="Disordered" evidence="7">
    <location>
        <begin position="282"/>
        <end position="302"/>
    </location>
</feature>
<accession>A0A4U0UZ07</accession>
<dbReference type="PANTHER" id="PTHR43098:SF2">
    <property type="entry name" value="FAD-BINDING MONOOXYGENASE AUSB-RELATED"/>
    <property type="match status" value="1"/>
</dbReference>
<comment type="cofactor">
    <cofactor evidence="1">
        <name>FAD</name>
        <dbReference type="ChEBI" id="CHEBI:57692"/>
    </cofactor>
</comment>
<evidence type="ECO:0000256" key="4">
    <source>
        <dbReference type="ARBA" id="ARBA00022827"/>
    </source>
</evidence>
<dbReference type="Gene3D" id="3.50.50.60">
    <property type="entry name" value="FAD/NAD(P)-binding domain"/>
    <property type="match status" value="2"/>
</dbReference>
<evidence type="ECO:0000256" key="1">
    <source>
        <dbReference type="ARBA" id="ARBA00001974"/>
    </source>
</evidence>
<evidence type="ECO:0000313" key="8">
    <source>
        <dbReference type="EMBL" id="TKA41490.1"/>
    </source>
</evidence>
<comment type="similarity">
    <text evidence="2">Belongs to the FAD-binding monooxygenase family.</text>
</comment>
<dbReference type="Proteomes" id="UP000310066">
    <property type="component" value="Unassembled WGS sequence"/>
</dbReference>
<dbReference type="SUPFAM" id="SSF51905">
    <property type="entry name" value="FAD/NAD(P)-binding domain"/>
    <property type="match status" value="3"/>
</dbReference>
<dbReference type="PANTHER" id="PTHR43098">
    <property type="entry name" value="L-ORNITHINE N(5)-MONOOXYGENASE-RELATED"/>
    <property type="match status" value="1"/>
</dbReference>
<dbReference type="OrthoDB" id="66881at2759"/>
<evidence type="ECO:0000256" key="7">
    <source>
        <dbReference type="SAM" id="MobiDB-lite"/>
    </source>
</evidence>
<evidence type="ECO:0000256" key="6">
    <source>
        <dbReference type="ARBA" id="ARBA00023002"/>
    </source>
</evidence>
<evidence type="ECO:0008006" key="10">
    <source>
        <dbReference type="Google" id="ProtNLM"/>
    </source>
</evidence>
<protein>
    <recommendedName>
        <fullName evidence="10">FAD/NAD(P)-binding domain-containing protein</fullName>
    </recommendedName>
</protein>
<proteinExistence type="inferred from homology"/>
<dbReference type="EMBL" id="NAJP01000027">
    <property type="protein sequence ID" value="TKA41490.1"/>
    <property type="molecule type" value="Genomic_DNA"/>
</dbReference>
<evidence type="ECO:0000313" key="9">
    <source>
        <dbReference type="Proteomes" id="UP000310066"/>
    </source>
</evidence>
<keyword evidence="3" id="KW-0285">Flavoprotein</keyword>
<dbReference type="InterPro" id="IPR050775">
    <property type="entry name" value="FAD-binding_Monooxygenases"/>
</dbReference>
<name>A0A4U0UZ07_9PEZI</name>
<evidence type="ECO:0000256" key="3">
    <source>
        <dbReference type="ARBA" id="ARBA00022630"/>
    </source>
</evidence>
<keyword evidence="6" id="KW-0560">Oxidoreductase</keyword>
<comment type="caution">
    <text evidence="8">The sequence shown here is derived from an EMBL/GenBank/DDBJ whole genome shotgun (WGS) entry which is preliminary data.</text>
</comment>
<evidence type="ECO:0000256" key="5">
    <source>
        <dbReference type="ARBA" id="ARBA00022857"/>
    </source>
</evidence>
<dbReference type="AlphaFoldDB" id="A0A4U0UZ07"/>